<feature type="domain" description="Xylanolytic transcriptional activator regulatory" evidence="8">
    <location>
        <begin position="576"/>
        <end position="649"/>
    </location>
</feature>
<dbReference type="Proteomes" id="UP000616885">
    <property type="component" value="Unassembled WGS sequence"/>
</dbReference>
<dbReference type="InterPro" id="IPR011234">
    <property type="entry name" value="Fumarylacetoacetase-like_C"/>
</dbReference>
<dbReference type="Pfam" id="PF01557">
    <property type="entry name" value="FAA_hydrolase"/>
    <property type="match status" value="1"/>
</dbReference>
<keyword evidence="2" id="KW-0805">Transcription regulation</keyword>
<evidence type="ECO:0000256" key="7">
    <source>
        <dbReference type="SAM" id="Phobius"/>
    </source>
</evidence>
<evidence type="ECO:0000256" key="2">
    <source>
        <dbReference type="ARBA" id="ARBA00023015"/>
    </source>
</evidence>
<feature type="transmembrane region" description="Helical" evidence="7">
    <location>
        <begin position="809"/>
        <end position="830"/>
    </location>
</feature>
<evidence type="ECO:0000313" key="9">
    <source>
        <dbReference type="EMBL" id="KAF9742944.1"/>
    </source>
</evidence>
<accession>A0A8H7N173</accession>
<organism evidence="9 10">
    <name type="scientific">Bionectria ochroleuca</name>
    <name type="common">Gliocladium roseum</name>
    <dbReference type="NCBI Taxonomy" id="29856"/>
    <lineage>
        <taxon>Eukaryota</taxon>
        <taxon>Fungi</taxon>
        <taxon>Dikarya</taxon>
        <taxon>Ascomycota</taxon>
        <taxon>Pezizomycotina</taxon>
        <taxon>Sordariomycetes</taxon>
        <taxon>Hypocreomycetidae</taxon>
        <taxon>Hypocreales</taxon>
        <taxon>Bionectriaceae</taxon>
        <taxon>Clonostachys</taxon>
    </lineage>
</organism>
<dbReference type="InterPro" id="IPR051127">
    <property type="entry name" value="Fungal_SecMet_Regulators"/>
</dbReference>
<dbReference type="GO" id="GO:0000435">
    <property type="term" value="P:positive regulation of transcription from RNA polymerase II promoter by galactose"/>
    <property type="evidence" value="ECO:0007669"/>
    <property type="project" value="TreeGrafter"/>
</dbReference>
<keyword evidence="7" id="KW-0472">Membrane</keyword>
<dbReference type="PANTHER" id="PTHR47424">
    <property type="entry name" value="REGULATORY PROTEIN GAL4"/>
    <property type="match status" value="1"/>
</dbReference>
<dbReference type="InterPro" id="IPR007219">
    <property type="entry name" value="XnlR_reg_dom"/>
</dbReference>
<dbReference type="GO" id="GO:0008270">
    <property type="term" value="F:zinc ion binding"/>
    <property type="evidence" value="ECO:0007669"/>
    <property type="project" value="InterPro"/>
</dbReference>
<dbReference type="InterPro" id="IPR036663">
    <property type="entry name" value="Fumarylacetoacetase_C_sf"/>
</dbReference>
<evidence type="ECO:0000256" key="6">
    <source>
        <dbReference type="SAM" id="MobiDB-lite"/>
    </source>
</evidence>
<feature type="region of interest" description="Disordered" evidence="6">
    <location>
        <begin position="313"/>
        <end position="343"/>
    </location>
</feature>
<keyword evidence="5" id="KW-0539">Nucleus</keyword>
<dbReference type="GO" id="GO:0000978">
    <property type="term" value="F:RNA polymerase II cis-regulatory region sequence-specific DNA binding"/>
    <property type="evidence" value="ECO:0007669"/>
    <property type="project" value="TreeGrafter"/>
</dbReference>
<evidence type="ECO:0000256" key="5">
    <source>
        <dbReference type="ARBA" id="ARBA00023242"/>
    </source>
</evidence>
<comment type="similarity">
    <text evidence="1">Belongs to the FAH family.</text>
</comment>
<evidence type="ECO:0000256" key="3">
    <source>
        <dbReference type="ARBA" id="ARBA00023125"/>
    </source>
</evidence>
<dbReference type="GO" id="GO:0005634">
    <property type="term" value="C:nucleus"/>
    <property type="evidence" value="ECO:0007669"/>
    <property type="project" value="TreeGrafter"/>
</dbReference>
<gene>
    <name evidence="9" type="ORF">IM811_007126</name>
</gene>
<evidence type="ECO:0000256" key="1">
    <source>
        <dbReference type="ARBA" id="ARBA00010211"/>
    </source>
</evidence>
<proteinExistence type="inferred from homology"/>
<reference evidence="9" key="1">
    <citation type="submission" date="2020-10" db="EMBL/GenBank/DDBJ databases">
        <title>High-Quality Genome Resource of Clonostachys rosea strain S41 by Oxford Nanopore Long-Read Sequencing.</title>
        <authorList>
            <person name="Wang H."/>
        </authorList>
    </citation>
    <scope>NUCLEOTIDE SEQUENCE</scope>
    <source>
        <strain evidence="9">S41</strain>
    </source>
</reference>
<name>A0A8H7N173_BIOOC</name>
<dbReference type="PANTHER" id="PTHR47424:SF3">
    <property type="entry name" value="REGULATORY PROTEIN GAL4"/>
    <property type="match status" value="1"/>
</dbReference>
<dbReference type="EMBL" id="JADCTT010000019">
    <property type="protein sequence ID" value="KAF9742944.1"/>
    <property type="molecule type" value="Genomic_DNA"/>
</dbReference>
<evidence type="ECO:0000256" key="4">
    <source>
        <dbReference type="ARBA" id="ARBA00023163"/>
    </source>
</evidence>
<dbReference type="Gene3D" id="3.90.850.10">
    <property type="entry name" value="Fumarylacetoacetase-like, C-terminal domain"/>
    <property type="match status" value="1"/>
</dbReference>
<keyword evidence="7" id="KW-1133">Transmembrane helix</keyword>
<protein>
    <recommendedName>
        <fullName evidence="8">Xylanolytic transcriptional activator regulatory domain-containing protein</fullName>
    </recommendedName>
</protein>
<dbReference type="GO" id="GO:0003824">
    <property type="term" value="F:catalytic activity"/>
    <property type="evidence" value="ECO:0007669"/>
    <property type="project" value="InterPro"/>
</dbReference>
<dbReference type="Pfam" id="PF04082">
    <property type="entry name" value="Fungal_trans"/>
    <property type="match status" value="1"/>
</dbReference>
<dbReference type="AlphaFoldDB" id="A0A8H7N173"/>
<comment type="caution">
    <text evidence="9">The sequence shown here is derived from an EMBL/GenBank/DDBJ whole genome shotgun (WGS) entry which is preliminary data.</text>
</comment>
<dbReference type="SUPFAM" id="SSF56529">
    <property type="entry name" value="FAH"/>
    <property type="match status" value="1"/>
</dbReference>
<dbReference type="GO" id="GO:0000981">
    <property type="term" value="F:DNA-binding transcription factor activity, RNA polymerase II-specific"/>
    <property type="evidence" value="ECO:0007669"/>
    <property type="project" value="TreeGrafter"/>
</dbReference>
<dbReference type="GO" id="GO:0006351">
    <property type="term" value="P:DNA-templated transcription"/>
    <property type="evidence" value="ECO:0007669"/>
    <property type="project" value="InterPro"/>
</dbReference>
<keyword evidence="4" id="KW-0804">Transcription</keyword>
<evidence type="ECO:0000313" key="10">
    <source>
        <dbReference type="Proteomes" id="UP000616885"/>
    </source>
</evidence>
<dbReference type="SMART" id="SM00906">
    <property type="entry name" value="Fungal_trans"/>
    <property type="match status" value="1"/>
</dbReference>
<dbReference type="CDD" id="cd12148">
    <property type="entry name" value="fungal_TF_MHR"/>
    <property type="match status" value="1"/>
</dbReference>
<keyword evidence="7" id="KW-0812">Transmembrane</keyword>
<sequence length="964" mass="106385">MKVSWNRAIRFIATDGRTLRGEPILSTPDFDLGRTDESTRLQAKVIAGRDLYDTSGQTSVTDEVVTVKTLLGPVEPSEVPIIRCIGLNYATHSKLTSFRPLLAQPLAFVLFTSILFLPMNSFEVRETGRKPPTYPFMFCKGSPAVLDHGANVVVPKVAQDDQADYEGELCVVLGKDAKDVSEADALDYVAAYTVGNDISSRKLQRDSTLAGPVPQWGFSKGFDTYAPLGPVLVSSALIPDPARLQLKTVVDGELRQSSGLDDLLFSVPYLISYLSTGTTLQKGSIIMTGTPGGVGAGLKPPRYLVPGTKMEVNVSSPSKDEGTIAPSSVVNSEERNGEHTISAPPGMIVISIQDPLEADAQSQNDKTDGMAMSLVKDEDCSFFGPTSNIALMRTIFRAVAYKRAANINNTIVGFKTPADANRTSAINLARAFPESPNVCSASGDASNPGGCNILPSHEQTEQLVNRYFSNTGMLFPYIHKPSFVETYSHIREQNFRGNVRRTFLGLLNMVLAMAAWSESGRQSTTRTTSHFESAIFYQRAQELCGKPMQRGTSLETVQFLLLTSQYLQGTQQSVQTWAVHGLAVKAAMSIGIHSKEALRRLPDVEQEMGKRTWLSCVLLDRHLSMTFGRPSAIPDDYVRLDVPRLVQGDHIDRTGISFFAGTVSLYKILWHIMGSLYGHNLGCEETSDTNMITQIFLIQHELNEWQDSLGPGLSLVTPENMLNVDSSNPIGERYRFVLTMRYLHAQLLLYRPVLTKLLSTDFDSSQSQQSISQMQLNLSDSCTDYARKIIYIVHSVLTRPDLGKHFLGAWWFTLYYVFNASLLVFGSLFVPKADNNVSLDSVSQLEMGQHILGQAIEALLQLDQDNQLLSRCIRYLQDLQRLVKEWVLATPSATATTYANLSASQPHILINKNALVGKINTDLPLEGIALDNSIGLIQNLEFDPSLSNDFQRWFDDNAWSADIL</sequence>
<evidence type="ECO:0000259" key="8">
    <source>
        <dbReference type="SMART" id="SM00906"/>
    </source>
</evidence>
<keyword evidence="3" id="KW-0238">DNA-binding</keyword>